<dbReference type="Pfam" id="PF07679">
    <property type="entry name" value="I-set"/>
    <property type="match status" value="1"/>
</dbReference>
<protein>
    <recommendedName>
        <fullName evidence="10">Ig-like domain-containing protein</fullName>
    </recommendedName>
</protein>
<feature type="compositionally biased region" description="Gly residues" evidence="7">
    <location>
        <begin position="450"/>
        <end position="480"/>
    </location>
</feature>
<dbReference type="AlphaFoldDB" id="A0AAN9VK17"/>
<dbReference type="FunFam" id="2.60.40.10:FF:000032">
    <property type="entry name" value="palladin isoform X1"/>
    <property type="match status" value="1"/>
</dbReference>
<feature type="compositionally biased region" description="Low complexity" evidence="7">
    <location>
        <begin position="579"/>
        <end position="613"/>
    </location>
</feature>
<dbReference type="SMART" id="SM00082">
    <property type="entry name" value="LRRCT"/>
    <property type="match status" value="1"/>
</dbReference>
<feature type="compositionally biased region" description="Acidic residues" evidence="7">
    <location>
        <begin position="564"/>
        <end position="578"/>
    </location>
</feature>
<keyword evidence="8" id="KW-0812">Transmembrane</keyword>
<dbReference type="InterPro" id="IPR001611">
    <property type="entry name" value="Leu-rich_rpt"/>
</dbReference>
<evidence type="ECO:0000259" key="10">
    <source>
        <dbReference type="PROSITE" id="PS50835"/>
    </source>
</evidence>
<evidence type="ECO:0000313" key="11">
    <source>
        <dbReference type="EMBL" id="KAK7864037.1"/>
    </source>
</evidence>
<evidence type="ECO:0000256" key="2">
    <source>
        <dbReference type="ARBA" id="ARBA00022729"/>
    </source>
</evidence>
<dbReference type="InterPro" id="IPR003591">
    <property type="entry name" value="Leu-rich_rpt_typical-subtyp"/>
</dbReference>
<dbReference type="InterPro" id="IPR007110">
    <property type="entry name" value="Ig-like_dom"/>
</dbReference>
<feature type="compositionally biased region" description="Pro residues" evidence="7">
    <location>
        <begin position="14"/>
        <end position="27"/>
    </location>
</feature>
<sequence length="674" mass="70728">MWPHRRPWRRKGSSPPPRPPPPRPPPPPGPLLPLLLLLAWCCAAAGCPPACDCKWKSGKEAVICVNANLSAIPRSLDASTQMLDLTGNAIPFFKQDAFYEAGLENLQKVYLVRCGLKTLDKYAFRKLTNLVELDLSYNQLPAIPSHVFDSISELRELKLNNNPIQRIKDHAFVAVPQLVRLELSSCMLGTLEPRALAGLDRSLEWLHLDNNRLVNVRASSVTPLTNLHGLELWGNPWNCSCALLPLRRWMLRQNIPFGISPMCDSPRRLAGKAWDKLELEEFACAPRIAAPAPSATGVEGRNVTLSCEVGGEPEPQVHWLQRNRIIANMSAVSRKLYLLQADARTSNMTILSADVQDAGEYVCRAENKAGRVEARVTLAVLRRPPDEAVAGPVLAAGLVVAALAALAAALAALCVCGVRRRRRRRRAHAPEKIELNHTALLGAAAAGGGGTPAGAVSGGGGGAGPGAGDPGGAPGQGTAGANGELVGSPGGRQHGPYRGLPSADGDLRGGRGPGGGGGAGSAAGTLGRGAHDLPRGGAAADGDLPARSRHHPRLAEYRGLPSADMEDDEEGGYEDEVETPTPTGAGGAARPWPGPAAPAAAGNPATAAAAPPADAEPDPPTPDACLWAEGGGRSARSPDLHIPRLQDFAGRRCVAPAGRKGWLGERCSGPRSYL</sequence>
<reference evidence="11 12" key="1">
    <citation type="submission" date="2024-03" db="EMBL/GenBank/DDBJ databases">
        <title>The genome assembly and annotation of the cricket Gryllus longicercus Weissman &amp; Gray.</title>
        <authorList>
            <person name="Szrajer S."/>
            <person name="Gray D."/>
            <person name="Ylla G."/>
        </authorList>
    </citation>
    <scope>NUCLEOTIDE SEQUENCE [LARGE SCALE GENOMIC DNA]</scope>
    <source>
        <strain evidence="11">DAG 2021-001</strain>
        <tissue evidence="11">Whole body minus gut</tissue>
    </source>
</reference>
<name>A0AAN9VK17_9ORTH</name>
<evidence type="ECO:0000256" key="7">
    <source>
        <dbReference type="SAM" id="MobiDB-lite"/>
    </source>
</evidence>
<keyword evidence="8" id="KW-1133">Transmembrane helix</keyword>
<dbReference type="SUPFAM" id="SSF48726">
    <property type="entry name" value="Immunoglobulin"/>
    <property type="match status" value="1"/>
</dbReference>
<dbReference type="FunFam" id="3.80.10.10:FF:000082">
    <property type="entry name" value="Leucine-rich repeat-containing 24"/>
    <property type="match status" value="1"/>
</dbReference>
<gene>
    <name evidence="11" type="ORF">R5R35_012210</name>
</gene>
<evidence type="ECO:0000256" key="4">
    <source>
        <dbReference type="ARBA" id="ARBA00023157"/>
    </source>
</evidence>
<keyword evidence="3" id="KW-0677">Repeat</keyword>
<keyword evidence="5" id="KW-0325">Glycoprotein</keyword>
<dbReference type="Proteomes" id="UP001378592">
    <property type="component" value="Unassembled WGS sequence"/>
</dbReference>
<evidence type="ECO:0000256" key="5">
    <source>
        <dbReference type="ARBA" id="ARBA00023180"/>
    </source>
</evidence>
<dbReference type="PANTHER" id="PTHR45842:SF12">
    <property type="entry name" value="KEKKON 5, ISOFORM A"/>
    <property type="match status" value="1"/>
</dbReference>
<dbReference type="EMBL" id="JAZDUA010000212">
    <property type="protein sequence ID" value="KAK7864037.1"/>
    <property type="molecule type" value="Genomic_DNA"/>
</dbReference>
<evidence type="ECO:0000256" key="6">
    <source>
        <dbReference type="ARBA" id="ARBA00023319"/>
    </source>
</evidence>
<dbReference type="PROSITE" id="PS50835">
    <property type="entry name" value="IG_LIKE"/>
    <property type="match status" value="1"/>
</dbReference>
<feature type="transmembrane region" description="Helical" evidence="8">
    <location>
        <begin position="393"/>
        <end position="418"/>
    </location>
</feature>
<feature type="domain" description="Ig-like" evidence="10">
    <location>
        <begin position="286"/>
        <end position="379"/>
    </location>
</feature>
<keyword evidence="2 9" id="KW-0732">Signal</keyword>
<keyword evidence="8" id="KW-0472">Membrane</keyword>
<feature type="region of interest" description="Disordered" evidence="7">
    <location>
        <begin position="1"/>
        <end position="27"/>
    </location>
</feature>
<evidence type="ECO:0000256" key="9">
    <source>
        <dbReference type="SAM" id="SignalP"/>
    </source>
</evidence>
<proteinExistence type="predicted"/>
<feature type="region of interest" description="Disordered" evidence="7">
    <location>
        <begin position="450"/>
        <end position="640"/>
    </location>
</feature>
<evidence type="ECO:0000313" key="12">
    <source>
        <dbReference type="Proteomes" id="UP001378592"/>
    </source>
</evidence>
<accession>A0AAN9VK17</accession>
<keyword evidence="12" id="KW-1185">Reference proteome</keyword>
<dbReference type="InterPro" id="IPR036179">
    <property type="entry name" value="Ig-like_dom_sf"/>
</dbReference>
<evidence type="ECO:0000256" key="1">
    <source>
        <dbReference type="ARBA" id="ARBA00022614"/>
    </source>
</evidence>
<feature type="signal peptide" evidence="9">
    <location>
        <begin position="1"/>
        <end position="46"/>
    </location>
</feature>
<feature type="compositionally biased region" description="Basic residues" evidence="7">
    <location>
        <begin position="1"/>
        <end position="12"/>
    </location>
</feature>
<dbReference type="Gene3D" id="3.80.10.10">
    <property type="entry name" value="Ribonuclease Inhibitor"/>
    <property type="match status" value="2"/>
</dbReference>
<comment type="caution">
    <text evidence="11">The sequence shown here is derived from an EMBL/GenBank/DDBJ whole genome shotgun (WGS) entry which is preliminary data.</text>
</comment>
<feature type="compositionally biased region" description="Gly residues" evidence="7">
    <location>
        <begin position="510"/>
        <end position="521"/>
    </location>
</feature>
<keyword evidence="4" id="KW-1015">Disulfide bond</keyword>
<dbReference type="SMART" id="SM00409">
    <property type="entry name" value="IG"/>
    <property type="match status" value="1"/>
</dbReference>
<dbReference type="SUPFAM" id="SSF52058">
    <property type="entry name" value="L domain-like"/>
    <property type="match status" value="1"/>
</dbReference>
<dbReference type="InterPro" id="IPR013783">
    <property type="entry name" value="Ig-like_fold"/>
</dbReference>
<dbReference type="SMART" id="SM00369">
    <property type="entry name" value="LRR_TYP"/>
    <property type="match status" value="5"/>
</dbReference>
<dbReference type="InterPro" id="IPR013098">
    <property type="entry name" value="Ig_I-set"/>
</dbReference>
<dbReference type="InterPro" id="IPR050467">
    <property type="entry name" value="LRFN"/>
</dbReference>
<evidence type="ECO:0000256" key="8">
    <source>
        <dbReference type="SAM" id="Phobius"/>
    </source>
</evidence>
<dbReference type="Gene3D" id="2.60.40.10">
    <property type="entry name" value="Immunoglobulins"/>
    <property type="match status" value="1"/>
</dbReference>
<feature type="chain" id="PRO_5042828076" description="Ig-like domain-containing protein" evidence="9">
    <location>
        <begin position="47"/>
        <end position="674"/>
    </location>
</feature>
<evidence type="ECO:0000256" key="3">
    <source>
        <dbReference type="ARBA" id="ARBA00022737"/>
    </source>
</evidence>
<dbReference type="InterPro" id="IPR003598">
    <property type="entry name" value="Ig_sub2"/>
</dbReference>
<keyword evidence="6" id="KW-0393">Immunoglobulin domain</keyword>
<dbReference type="InterPro" id="IPR000483">
    <property type="entry name" value="Cys-rich_flank_reg_C"/>
</dbReference>
<dbReference type="GO" id="GO:0071944">
    <property type="term" value="C:cell periphery"/>
    <property type="evidence" value="ECO:0007669"/>
    <property type="project" value="UniProtKB-ARBA"/>
</dbReference>
<dbReference type="PANTHER" id="PTHR45842">
    <property type="entry name" value="SYNAPTIC ADHESION-LIKE MOLECULE SALM"/>
    <property type="match status" value="1"/>
</dbReference>
<dbReference type="Pfam" id="PF13855">
    <property type="entry name" value="LRR_8"/>
    <property type="match status" value="1"/>
</dbReference>
<dbReference type="InterPro" id="IPR003599">
    <property type="entry name" value="Ig_sub"/>
</dbReference>
<organism evidence="11 12">
    <name type="scientific">Gryllus longicercus</name>
    <dbReference type="NCBI Taxonomy" id="2509291"/>
    <lineage>
        <taxon>Eukaryota</taxon>
        <taxon>Metazoa</taxon>
        <taxon>Ecdysozoa</taxon>
        <taxon>Arthropoda</taxon>
        <taxon>Hexapoda</taxon>
        <taxon>Insecta</taxon>
        <taxon>Pterygota</taxon>
        <taxon>Neoptera</taxon>
        <taxon>Polyneoptera</taxon>
        <taxon>Orthoptera</taxon>
        <taxon>Ensifera</taxon>
        <taxon>Gryllidea</taxon>
        <taxon>Grylloidea</taxon>
        <taxon>Gryllidae</taxon>
        <taxon>Gryllinae</taxon>
        <taxon>Gryllus</taxon>
    </lineage>
</organism>
<dbReference type="InterPro" id="IPR032675">
    <property type="entry name" value="LRR_dom_sf"/>
</dbReference>
<keyword evidence="1" id="KW-0433">Leucine-rich repeat</keyword>
<dbReference type="SMART" id="SM00408">
    <property type="entry name" value="IGc2"/>
    <property type="match status" value="1"/>
</dbReference>
<dbReference type="PROSITE" id="PS51450">
    <property type="entry name" value="LRR"/>
    <property type="match status" value="1"/>
</dbReference>